<protein>
    <submittedName>
        <fullName evidence="12">Uncharacterized protein</fullName>
    </submittedName>
</protein>
<evidence type="ECO:0000256" key="5">
    <source>
        <dbReference type="ARBA" id="ARBA00022703"/>
    </source>
</evidence>
<evidence type="ECO:0000256" key="6">
    <source>
        <dbReference type="ARBA" id="ARBA00022824"/>
    </source>
</evidence>
<reference evidence="12" key="1">
    <citation type="journal article" date="2023" name="Nat. Commun.">
        <title>Diploid and tetraploid genomes of Acorus and the evolution of monocots.</title>
        <authorList>
            <person name="Ma L."/>
            <person name="Liu K.W."/>
            <person name="Li Z."/>
            <person name="Hsiao Y.Y."/>
            <person name="Qi Y."/>
            <person name="Fu T."/>
            <person name="Tang G.D."/>
            <person name="Zhang D."/>
            <person name="Sun W.H."/>
            <person name="Liu D.K."/>
            <person name="Li Y."/>
            <person name="Chen G.Z."/>
            <person name="Liu X.D."/>
            <person name="Liao X.Y."/>
            <person name="Jiang Y.T."/>
            <person name="Yu X."/>
            <person name="Hao Y."/>
            <person name="Huang J."/>
            <person name="Zhao X.W."/>
            <person name="Ke S."/>
            <person name="Chen Y.Y."/>
            <person name="Wu W.L."/>
            <person name="Hsu J.L."/>
            <person name="Lin Y.F."/>
            <person name="Huang M.D."/>
            <person name="Li C.Y."/>
            <person name="Huang L."/>
            <person name="Wang Z.W."/>
            <person name="Zhao X."/>
            <person name="Zhong W.Y."/>
            <person name="Peng D.H."/>
            <person name="Ahmad S."/>
            <person name="Lan S."/>
            <person name="Zhang J.S."/>
            <person name="Tsai W.C."/>
            <person name="Van de Peer Y."/>
            <person name="Liu Z.J."/>
        </authorList>
    </citation>
    <scope>NUCLEOTIDE SEQUENCE</scope>
    <source>
        <strain evidence="12">CP</strain>
    </source>
</reference>
<feature type="compositionally biased region" description="Basic and acidic residues" evidence="11">
    <location>
        <begin position="17"/>
        <end position="27"/>
    </location>
</feature>
<comment type="subcellular location">
    <subcellularLocation>
        <location evidence="1">Endoplasmic reticulum membrane</location>
        <topology evidence="1">Multi-pass membrane protein</topology>
    </subcellularLocation>
</comment>
<reference evidence="12" key="2">
    <citation type="submission" date="2023-06" db="EMBL/GenBank/DDBJ databases">
        <authorList>
            <person name="Ma L."/>
            <person name="Liu K.-W."/>
            <person name="Li Z."/>
            <person name="Hsiao Y.-Y."/>
            <person name="Qi Y."/>
            <person name="Fu T."/>
            <person name="Tang G."/>
            <person name="Zhang D."/>
            <person name="Sun W.-H."/>
            <person name="Liu D.-K."/>
            <person name="Li Y."/>
            <person name="Chen G.-Z."/>
            <person name="Liu X.-D."/>
            <person name="Liao X.-Y."/>
            <person name="Jiang Y.-T."/>
            <person name="Yu X."/>
            <person name="Hao Y."/>
            <person name="Huang J."/>
            <person name="Zhao X.-W."/>
            <person name="Ke S."/>
            <person name="Chen Y.-Y."/>
            <person name="Wu W.-L."/>
            <person name="Hsu J.-L."/>
            <person name="Lin Y.-F."/>
            <person name="Huang M.-D."/>
            <person name="Li C.-Y."/>
            <person name="Huang L."/>
            <person name="Wang Z.-W."/>
            <person name="Zhao X."/>
            <person name="Zhong W.-Y."/>
            <person name="Peng D.-H."/>
            <person name="Ahmad S."/>
            <person name="Lan S."/>
            <person name="Zhang J.-S."/>
            <person name="Tsai W.-C."/>
            <person name="Van De Peer Y."/>
            <person name="Liu Z.-J."/>
        </authorList>
    </citation>
    <scope>NUCLEOTIDE SEQUENCE</scope>
    <source>
        <strain evidence="12">CP</strain>
        <tissue evidence="12">Leaves</tissue>
    </source>
</reference>
<sequence length="610" mass="66822">MEEDKAVAAAIEASLLDMERPPRENPSNDHGWQKVVYPKRQRRARQADSSDLRPNGGGASSEAATNVFSSVEQKAEARRRAIDAQKKAAAEIESAARTIVGGVDSDDSDDSAGEIAAAGAAAEEVKKPKVKKPKKPKVTVADAASAIDASELETFLVGVSASYEAQPDIQLLRFADHIAGKFSAVSAGQFPWTKMFKESPVSKIIDVSWESLETSPQKNEDPNMKKPCESCPNVFNIPICHVPEAVYRIAADWIGQRPVDSLGKFVVWSMDKILDDLASQQSSAKGSKKSGQQPSSKSQVPIFLVLALTLRRKPDILISLLPMLRDDKKYQGHDKLPVIIWVIGQAAQVDPVVGMFAWVHNLLPLISGKSSVNPQSRDLVLQLAERILAAPKAKNILLNGVVRKGERLVPPSALELLMLASFPAPAARIKATERFESVYPILKELALTGPPGTKTLKQVSQQLFPIAVKALRQNNPNLTQEAADIFIWCLTQNSDCYKQWEKLHLENAETSTFILWKLSEEWKVYAEKLSPFDDLRETLKTLREKNEEALADGAAAPESIAFIRDSDKYCKAILAKVTRKSSCMKFGVPAIAIAIGAIIVASKSSDWNLM</sequence>
<comment type="subunit">
    <text evidence="3">Constitutively interacts with CASP4; required for the localization of procaspase 4 to the ER.</text>
</comment>
<dbReference type="PANTHER" id="PTHR13448">
    <property type="entry name" value="TRANSMEMBRANE PROTEIN 214"/>
    <property type="match status" value="1"/>
</dbReference>
<evidence type="ECO:0000256" key="1">
    <source>
        <dbReference type="ARBA" id="ARBA00004477"/>
    </source>
</evidence>
<dbReference type="AlphaFoldDB" id="A0AAV9DMX0"/>
<gene>
    <name evidence="12" type="ORF">QJS10_CPB12g00366</name>
</gene>
<feature type="region of interest" description="Disordered" evidence="11">
    <location>
        <begin position="1"/>
        <end position="84"/>
    </location>
</feature>
<comment type="caution">
    <text evidence="12">The sequence shown here is derived from an EMBL/GenBank/DDBJ whole genome shotgun (WGS) entry which is preliminary data.</text>
</comment>
<name>A0AAV9DMX0_ACOCL</name>
<feature type="region of interest" description="Disordered" evidence="11">
    <location>
        <begin position="101"/>
        <end position="120"/>
    </location>
</feature>
<proteinExistence type="inferred from homology"/>
<dbReference type="Proteomes" id="UP001180020">
    <property type="component" value="Unassembled WGS sequence"/>
</dbReference>
<evidence type="ECO:0000256" key="9">
    <source>
        <dbReference type="ARBA" id="ARBA00023180"/>
    </source>
</evidence>
<keyword evidence="9" id="KW-0325">Glycoprotein</keyword>
<evidence type="ECO:0000256" key="10">
    <source>
        <dbReference type="ARBA" id="ARBA00024938"/>
    </source>
</evidence>
<keyword evidence="4" id="KW-0812">Transmembrane</keyword>
<evidence type="ECO:0000256" key="7">
    <source>
        <dbReference type="ARBA" id="ARBA00022989"/>
    </source>
</evidence>
<keyword evidence="7" id="KW-1133">Transmembrane helix</keyword>
<keyword evidence="13" id="KW-1185">Reference proteome</keyword>
<keyword evidence="6" id="KW-0256">Endoplasmic reticulum</keyword>
<evidence type="ECO:0000313" key="13">
    <source>
        <dbReference type="Proteomes" id="UP001180020"/>
    </source>
</evidence>
<dbReference type="GO" id="GO:0005789">
    <property type="term" value="C:endoplasmic reticulum membrane"/>
    <property type="evidence" value="ECO:0007669"/>
    <property type="project" value="UniProtKB-SubCell"/>
</dbReference>
<dbReference type="PANTHER" id="PTHR13448:SF0">
    <property type="entry name" value="TRANSMEMBRANE PROTEIN 214"/>
    <property type="match status" value="1"/>
</dbReference>
<dbReference type="Pfam" id="PF10151">
    <property type="entry name" value="TMEM214"/>
    <property type="match status" value="1"/>
</dbReference>
<evidence type="ECO:0000256" key="2">
    <source>
        <dbReference type="ARBA" id="ARBA00007984"/>
    </source>
</evidence>
<evidence type="ECO:0000256" key="4">
    <source>
        <dbReference type="ARBA" id="ARBA00022692"/>
    </source>
</evidence>
<dbReference type="EMBL" id="JAUJYO010000012">
    <property type="protein sequence ID" value="KAK1301863.1"/>
    <property type="molecule type" value="Genomic_DNA"/>
</dbReference>
<keyword evidence="5" id="KW-0053">Apoptosis</keyword>
<comment type="similarity">
    <text evidence="2">Belongs to the TMEM214 family.</text>
</comment>
<feature type="compositionally biased region" description="Polar residues" evidence="11">
    <location>
        <begin position="62"/>
        <end position="72"/>
    </location>
</feature>
<evidence type="ECO:0000256" key="11">
    <source>
        <dbReference type="SAM" id="MobiDB-lite"/>
    </source>
</evidence>
<organism evidence="12 13">
    <name type="scientific">Acorus calamus</name>
    <name type="common">Sweet flag</name>
    <dbReference type="NCBI Taxonomy" id="4465"/>
    <lineage>
        <taxon>Eukaryota</taxon>
        <taxon>Viridiplantae</taxon>
        <taxon>Streptophyta</taxon>
        <taxon>Embryophyta</taxon>
        <taxon>Tracheophyta</taxon>
        <taxon>Spermatophyta</taxon>
        <taxon>Magnoliopsida</taxon>
        <taxon>Liliopsida</taxon>
        <taxon>Acoraceae</taxon>
        <taxon>Acorus</taxon>
    </lineage>
</organism>
<accession>A0AAV9DMX0</accession>
<feature type="compositionally biased region" description="Basic and acidic residues" evidence="11">
    <location>
        <begin position="73"/>
        <end position="84"/>
    </location>
</feature>
<evidence type="ECO:0000256" key="3">
    <source>
        <dbReference type="ARBA" id="ARBA00011720"/>
    </source>
</evidence>
<evidence type="ECO:0000313" key="12">
    <source>
        <dbReference type="EMBL" id="KAK1301863.1"/>
    </source>
</evidence>
<dbReference type="InterPro" id="IPR019308">
    <property type="entry name" value="TMEM214"/>
</dbReference>
<keyword evidence="8" id="KW-0472">Membrane</keyword>
<evidence type="ECO:0000256" key="8">
    <source>
        <dbReference type="ARBA" id="ARBA00023136"/>
    </source>
</evidence>
<comment type="function">
    <text evidence="10">Critical mediator, in cooperation with CASP4, of endoplasmic reticulum-stress induced apoptosis. Required or the activation of CASP4 following endoplasmic reticulum stress.</text>
</comment>
<dbReference type="GO" id="GO:0005794">
    <property type="term" value="C:Golgi apparatus"/>
    <property type="evidence" value="ECO:0007669"/>
    <property type="project" value="TreeGrafter"/>
</dbReference>